<evidence type="ECO:0000313" key="2">
    <source>
        <dbReference type="Proteomes" id="UP000812287"/>
    </source>
</evidence>
<reference evidence="1" key="1">
    <citation type="submission" date="2020-11" db="EMBL/GenBank/DDBJ databases">
        <title>Adaptations for nitrogen fixation in a non-lichenized fungal sporocarp promotes dispersal by wood-feeding termites.</title>
        <authorList>
            <consortium name="DOE Joint Genome Institute"/>
            <person name="Koch R.A."/>
            <person name="Yoon G."/>
            <person name="Arayal U."/>
            <person name="Lail K."/>
            <person name="Amirebrahimi M."/>
            <person name="Labutti K."/>
            <person name="Lipzen A."/>
            <person name="Riley R."/>
            <person name="Barry K."/>
            <person name="Henrissat B."/>
            <person name="Grigoriev I.V."/>
            <person name="Herr J.R."/>
            <person name="Aime M.C."/>
        </authorList>
    </citation>
    <scope>NUCLEOTIDE SEQUENCE</scope>
    <source>
        <strain evidence="1">MCA 3950</strain>
    </source>
</reference>
<gene>
    <name evidence="1" type="ORF">BT62DRAFT_770154</name>
</gene>
<evidence type="ECO:0000313" key="1">
    <source>
        <dbReference type="EMBL" id="KAG7439277.1"/>
    </source>
</evidence>
<organism evidence="1 2">
    <name type="scientific">Guyanagaster necrorhizus</name>
    <dbReference type="NCBI Taxonomy" id="856835"/>
    <lineage>
        <taxon>Eukaryota</taxon>
        <taxon>Fungi</taxon>
        <taxon>Dikarya</taxon>
        <taxon>Basidiomycota</taxon>
        <taxon>Agaricomycotina</taxon>
        <taxon>Agaricomycetes</taxon>
        <taxon>Agaricomycetidae</taxon>
        <taxon>Agaricales</taxon>
        <taxon>Marasmiineae</taxon>
        <taxon>Physalacriaceae</taxon>
        <taxon>Guyanagaster</taxon>
    </lineage>
</organism>
<accession>A0A9P7VET2</accession>
<protein>
    <submittedName>
        <fullName evidence="1">Uncharacterized protein</fullName>
    </submittedName>
</protein>
<dbReference type="Proteomes" id="UP000812287">
    <property type="component" value="Unassembled WGS sequence"/>
</dbReference>
<dbReference type="RefSeq" id="XP_043032777.1">
    <property type="nucleotide sequence ID" value="XM_043182224.1"/>
</dbReference>
<dbReference type="EMBL" id="MU250603">
    <property type="protein sequence ID" value="KAG7439277.1"/>
    <property type="molecule type" value="Genomic_DNA"/>
</dbReference>
<sequence length="161" mass="18025">MVWIISGHNIPCTSGQYLPFLQQLRVPEPLLHHVAMSQRYEIHQSTQNLSTGSPGYGPQASKRFSLQSSRKWPIGHSTIPWANFKVQVCDFDTSLGSPKGSPCCKIEGSRVCTGSSRLKPTLSIDSELNRMLEEARPGGRERLPEATMPFRGQLRSKWPFS</sequence>
<comment type="caution">
    <text evidence="1">The sequence shown here is derived from an EMBL/GenBank/DDBJ whole genome shotgun (WGS) entry which is preliminary data.</text>
</comment>
<dbReference type="AlphaFoldDB" id="A0A9P7VET2"/>
<proteinExistence type="predicted"/>
<keyword evidence="2" id="KW-1185">Reference proteome</keyword>
<name>A0A9P7VET2_9AGAR</name>
<dbReference type="GeneID" id="66104520"/>